<dbReference type="OrthoDB" id="9780552at2"/>
<evidence type="ECO:0000256" key="5">
    <source>
        <dbReference type="ARBA" id="ARBA00022927"/>
    </source>
</evidence>
<evidence type="ECO:0000256" key="1">
    <source>
        <dbReference type="ARBA" id="ARBA00004651"/>
    </source>
</evidence>
<keyword evidence="8" id="KW-0143">Chaperone</keyword>
<name>A0A223AQR1_9FIRM</name>
<evidence type="ECO:0000256" key="6">
    <source>
        <dbReference type="ARBA" id="ARBA00022989"/>
    </source>
</evidence>
<feature type="domain" description="Membrane insertase YidC/Oxa/ALB C-terminal" evidence="12">
    <location>
        <begin position="22"/>
        <end position="216"/>
    </location>
</feature>
<keyword evidence="14" id="KW-1185">Reference proteome</keyword>
<evidence type="ECO:0000313" key="13">
    <source>
        <dbReference type="EMBL" id="ASS37286.1"/>
    </source>
</evidence>
<dbReference type="AlphaFoldDB" id="A0A223AQR1"/>
<evidence type="ECO:0000256" key="4">
    <source>
        <dbReference type="ARBA" id="ARBA00022692"/>
    </source>
</evidence>
<dbReference type="GO" id="GO:0015031">
    <property type="term" value="P:protein transport"/>
    <property type="evidence" value="ECO:0007669"/>
    <property type="project" value="UniProtKB-KW"/>
</dbReference>
<evidence type="ECO:0000256" key="7">
    <source>
        <dbReference type="ARBA" id="ARBA00023136"/>
    </source>
</evidence>
<feature type="region of interest" description="Disordered" evidence="10">
    <location>
        <begin position="226"/>
        <end position="249"/>
    </location>
</feature>
<evidence type="ECO:0000313" key="14">
    <source>
        <dbReference type="Proteomes" id="UP000214689"/>
    </source>
</evidence>
<evidence type="ECO:0000256" key="3">
    <source>
        <dbReference type="ARBA" id="ARBA00022475"/>
    </source>
</evidence>
<keyword evidence="7 11" id="KW-0472">Membrane</keyword>
<feature type="compositionally biased region" description="Basic and acidic residues" evidence="10">
    <location>
        <begin position="226"/>
        <end position="242"/>
    </location>
</feature>
<keyword evidence="5" id="KW-0653">Protein transport</keyword>
<keyword evidence="6 11" id="KW-1133">Transmembrane helix</keyword>
<dbReference type="PANTHER" id="PTHR12428:SF65">
    <property type="entry name" value="CYTOCHROME C OXIDASE ASSEMBLY PROTEIN COX18, MITOCHONDRIAL"/>
    <property type="match status" value="1"/>
</dbReference>
<dbReference type="GO" id="GO:0051205">
    <property type="term" value="P:protein insertion into membrane"/>
    <property type="evidence" value="ECO:0007669"/>
    <property type="project" value="TreeGrafter"/>
</dbReference>
<feature type="transmembrane region" description="Helical" evidence="11">
    <location>
        <begin position="85"/>
        <end position="108"/>
    </location>
</feature>
<dbReference type="PANTHER" id="PTHR12428">
    <property type="entry name" value="OXA1"/>
    <property type="match status" value="1"/>
</dbReference>
<keyword evidence="3" id="KW-1003">Cell membrane</keyword>
<feature type="transmembrane region" description="Helical" evidence="11">
    <location>
        <begin position="177"/>
        <end position="193"/>
    </location>
</feature>
<dbReference type="Pfam" id="PF02096">
    <property type="entry name" value="60KD_IMP"/>
    <property type="match status" value="1"/>
</dbReference>
<evidence type="ECO:0000256" key="8">
    <source>
        <dbReference type="ARBA" id="ARBA00023186"/>
    </source>
</evidence>
<dbReference type="InterPro" id="IPR047196">
    <property type="entry name" value="YidC_ALB_C"/>
</dbReference>
<evidence type="ECO:0000256" key="9">
    <source>
        <dbReference type="RuleBase" id="RU003945"/>
    </source>
</evidence>
<keyword evidence="2" id="KW-0813">Transport</keyword>
<feature type="transmembrane region" description="Helical" evidence="11">
    <location>
        <begin position="139"/>
        <end position="156"/>
    </location>
</feature>
<protein>
    <submittedName>
        <fullName evidence="13">Preprotein translocase YidC</fullName>
    </submittedName>
</protein>
<dbReference type="RefSeq" id="WP_094233507.1">
    <property type="nucleotide sequence ID" value="NZ_CP016199.1"/>
</dbReference>
<dbReference type="InterPro" id="IPR001708">
    <property type="entry name" value="YidC/ALB3/OXA1/COX18"/>
</dbReference>
<dbReference type="EMBL" id="CP016199">
    <property type="protein sequence ID" value="ASS37286.1"/>
    <property type="molecule type" value="Genomic_DNA"/>
</dbReference>
<evidence type="ECO:0000256" key="10">
    <source>
        <dbReference type="SAM" id="MobiDB-lite"/>
    </source>
</evidence>
<comment type="subcellular location">
    <subcellularLocation>
        <location evidence="1">Cell membrane</location>
        <topology evidence="1">Multi-pass membrane protein</topology>
    </subcellularLocation>
    <subcellularLocation>
        <location evidence="9">Membrane</location>
        <topology evidence="9">Multi-pass membrane protein</topology>
    </subcellularLocation>
</comment>
<keyword evidence="4 9" id="KW-0812">Transmembrane</keyword>
<feature type="transmembrane region" description="Helical" evidence="11">
    <location>
        <begin position="20"/>
        <end position="41"/>
    </location>
</feature>
<reference evidence="14" key="1">
    <citation type="submission" date="2016-05" db="EMBL/GenBank/DDBJ databases">
        <authorList>
            <person name="Holder M.E."/>
            <person name="Ajami N.J."/>
            <person name="Petrosino J.F."/>
        </authorList>
    </citation>
    <scope>NUCLEOTIDE SEQUENCE [LARGE SCALE GENOMIC DNA]</scope>
    <source>
        <strain evidence="14">ATCC 700696</strain>
    </source>
</reference>
<evidence type="ECO:0000256" key="2">
    <source>
        <dbReference type="ARBA" id="ARBA00022448"/>
    </source>
</evidence>
<evidence type="ECO:0000259" key="12">
    <source>
        <dbReference type="Pfam" id="PF02096"/>
    </source>
</evidence>
<accession>A0A223AQR1</accession>
<gene>
    <name evidence="13" type="ORF">AXF17_01580</name>
</gene>
<evidence type="ECO:0000256" key="11">
    <source>
        <dbReference type="SAM" id="Phobius"/>
    </source>
</evidence>
<organism evidence="13 14">
    <name type="scientific">Mogibacterium pumilum</name>
    <dbReference type="NCBI Taxonomy" id="86332"/>
    <lineage>
        <taxon>Bacteria</taxon>
        <taxon>Bacillati</taxon>
        <taxon>Bacillota</taxon>
        <taxon>Clostridia</taxon>
        <taxon>Peptostreptococcales</taxon>
        <taxon>Anaerovoracaceae</taxon>
        <taxon>Mogibacterium</taxon>
    </lineage>
</organism>
<dbReference type="CDD" id="cd20070">
    <property type="entry name" value="5TM_YidC_Alb3"/>
    <property type="match status" value="1"/>
</dbReference>
<proteinExistence type="inferred from homology"/>
<dbReference type="InterPro" id="IPR028055">
    <property type="entry name" value="YidC/Oxa/ALB_C"/>
</dbReference>
<dbReference type="GO" id="GO:0005886">
    <property type="term" value="C:plasma membrane"/>
    <property type="evidence" value="ECO:0007669"/>
    <property type="project" value="UniProtKB-SubCell"/>
</dbReference>
<comment type="similarity">
    <text evidence="9">Belongs to the OXA1/ALB3/YidC family.</text>
</comment>
<dbReference type="GO" id="GO:0032977">
    <property type="term" value="F:membrane insertase activity"/>
    <property type="evidence" value="ECO:0007669"/>
    <property type="project" value="InterPro"/>
</dbReference>
<dbReference type="Proteomes" id="UP000214689">
    <property type="component" value="Chromosome"/>
</dbReference>
<sequence length="249" mass="28898">MGIIAVPLGYLLTFIYKLVGNYGISLIILTVLVKLILYPLYFKQIKSTASMSSFQPKMKAIQEKYKNDKEKMNEEMTKLYREENFNPMGGCLPMLIQLPIIMGLFTLLRNPMKYIVDEKMIFAVHQSFLWIKDLGQPDLWILPIAAAVSTYISFAMTQQLTGQNEMMGGQGKSMNMIMKYFFPLSILWLARAYPAGLAIYWAGGQFIQIFLNIRMNKFRAKLKEEQELEDKRRRAEKQLEKMKKARMKG</sequence>
<dbReference type="NCBIfam" id="TIGR03592">
    <property type="entry name" value="yidC_oxa1_cterm"/>
    <property type="match status" value="1"/>
</dbReference>